<dbReference type="Pfam" id="PF00078">
    <property type="entry name" value="RVT_1"/>
    <property type="match status" value="1"/>
</dbReference>
<dbReference type="InterPro" id="IPR000477">
    <property type="entry name" value="RT_dom"/>
</dbReference>
<dbReference type="Pfam" id="PF03372">
    <property type="entry name" value="Exo_endo_phos"/>
    <property type="match status" value="1"/>
</dbReference>
<dbReference type="GO" id="GO:0003824">
    <property type="term" value="F:catalytic activity"/>
    <property type="evidence" value="ECO:0007669"/>
    <property type="project" value="InterPro"/>
</dbReference>
<gene>
    <name evidence="3" type="primary">LOC111354595</name>
    <name evidence="4" type="synonym">LOC111361796</name>
</gene>
<dbReference type="SUPFAM" id="SSF56219">
    <property type="entry name" value="DNase I-like"/>
    <property type="match status" value="1"/>
</dbReference>
<dbReference type="CDD" id="cd01650">
    <property type="entry name" value="RT_nLTR_like"/>
    <property type="match status" value="1"/>
</dbReference>
<dbReference type="AlphaFoldDB" id="A0A9J7E8U5"/>
<protein>
    <submittedName>
        <fullName evidence="3">Uncharacterized protein LOC111354595</fullName>
    </submittedName>
    <submittedName>
        <fullName evidence="4">Uncharacterized protein LOC111361796</fullName>
    </submittedName>
</protein>
<keyword evidence="2" id="KW-1185">Reference proteome</keyword>
<sequence>MPHDLPMLNRIHEEFSGTGTSAVDASAGLLRGRPYGGVAILWRNKVFRSVTVIDCGDVRLTAVKVNLIDKSVIVFSVYMPTDCLDNLPEFTQCLGKISSVMEEHNDTPTVYILGDFNAHPNELFCDHLMDFCRDQQWSCVDMTKLGESDTYTFVSEAHGCARWLDHCVVTESGLPAITRVWVDYDVRWSDHFPLILECDWQRVVCRERVTRALGPNKVLWGERTPDQMRCYHDICQSELKYIDFPSQLSQCCDELCSISEHRRLLRDMYVRLVTILTEAAVATHSRARRRRRGGDIAGWNMHVKDYYKDARLKFCAWADEGKKRYGERYEEMCESRKAFKKKLKWCQDRQEQIKMDNLASHHAKKDFKQFWKQTSKLSCRPGLPVSIDGINDHMEIANLFKEYFEIKPHHGTVITSSQSVECGAVNHRRSVRFTAKEVREVIRGMARGKSPGYDGLSIEHLKNAGVHLPRILSMFYNLCLCHGYLPEELTKTIVVPIVKNKTGDISDKNNYRPISLATVIAKVLDSLLNNILVRHIKLHDAQFGFRAGLSTESAIVCLKQAVRYYTDRGTPVYACFLDLSKAFDCVRYDKLWGKLASAGVPVEVTALLKGWYGCQKNQVRWGEVLSEAYGMECGVRQGGLTSPLLFNLYINDLIGELSDTHTGCHIDDVCVSNLSYADDMVLLGPSVGAIRKMLLRLPRYCSASAMFAEARTDGFHAIMRKKVASIFMRVRGSSNGILKMIASRADCPIQRRWMDIVLGL</sequence>
<evidence type="ECO:0000313" key="4">
    <source>
        <dbReference type="RefSeq" id="XP_022833965.1"/>
    </source>
</evidence>
<name>A0A9J7E8U5_SPOLT</name>
<dbReference type="InterPro" id="IPR036691">
    <property type="entry name" value="Endo/exonu/phosph_ase_sf"/>
</dbReference>
<organism evidence="2 3">
    <name type="scientific">Spodoptera litura</name>
    <name type="common">Asian cotton leafworm</name>
    <dbReference type="NCBI Taxonomy" id="69820"/>
    <lineage>
        <taxon>Eukaryota</taxon>
        <taxon>Metazoa</taxon>
        <taxon>Ecdysozoa</taxon>
        <taxon>Arthropoda</taxon>
        <taxon>Hexapoda</taxon>
        <taxon>Insecta</taxon>
        <taxon>Pterygota</taxon>
        <taxon>Neoptera</taxon>
        <taxon>Endopterygota</taxon>
        <taxon>Lepidoptera</taxon>
        <taxon>Glossata</taxon>
        <taxon>Ditrysia</taxon>
        <taxon>Noctuoidea</taxon>
        <taxon>Noctuidae</taxon>
        <taxon>Amphipyrinae</taxon>
        <taxon>Spodoptera</taxon>
    </lineage>
</organism>
<dbReference type="InterPro" id="IPR043502">
    <property type="entry name" value="DNA/RNA_pol_sf"/>
</dbReference>
<dbReference type="OrthoDB" id="10014409at2759"/>
<dbReference type="InterPro" id="IPR005135">
    <property type="entry name" value="Endo/exonuclease/phosphatase"/>
</dbReference>
<evidence type="ECO:0000313" key="3">
    <source>
        <dbReference type="RefSeq" id="XP_022823909.1"/>
    </source>
</evidence>
<evidence type="ECO:0000259" key="1">
    <source>
        <dbReference type="PROSITE" id="PS50878"/>
    </source>
</evidence>
<accession>A0A9J7E8U5</accession>
<dbReference type="RefSeq" id="XP_022833965.1">
    <property type="nucleotide sequence ID" value="XM_022978197.1"/>
</dbReference>
<feature type="domain" description="Reverse transcriptase" evidence="1">
    <location>
        <begin position="478"/>
        <end position="758"/>
    </location>
</feature>
<proteinExistence type="predicted"/>
<dbReference type="KEGG" id="sliu:111354595"/>
<dbReference type="SUPFAM" id="SSF56672">
    <property type="entry name" value="DNA/RNA polymerases"/>
    <property type="match status" value="1"/>
</dbReference>
<dbReference type="KEGG" id="sliu:111361796"/>
<dbReference type="Gene3D" id="3.60.10.10">
    <property type="entry name" value="Endonuclease/exonuclease/phosphatase"/>
    <property type="match status" value="1"/>
</dbReference>
<dbReference type="PANTHER" id="PTHR19446">
    <property type="entry name" value="REVERSE TRANSCRIPTASES"/>
    <property type="match status" value="1"/>
</dbReference>
<dbReference type="GO" id="GO:0071897">
    <property type="term" value="P:DNA biosynthetic process"/>
    <property type="evidence" value="ECO:0007669"/>
    <property type="project" value="UniProtKB-ARBA"/>
</dbReference>
<dbReference type="GeneID" id="111354595"/>
<evidence type="ECO:0000313" key="2">
    <source>
        <dbReference type="Proteomes" id="UP000301870"/>
    </source>
</evidence>
<dbReference type="PROSITE" id="PS50878">
    <property type="entry name" value="RT_POL"/>
    <property type="match status" value="1"/>
</dbReference>
<dbReference type="Proteomes" id="UP000301870">
    <property type="component" value="Chromosome 18"/>
</dbReference>
<dbReference type="RefSeq" id="XP_022823909.1">
    <property type="nucleotide sequence ID" value="XM_022968141.1"/>
</dbReference>
<reference evidence="3 4" key="1">
    <citation type="submission" date="2025-04" db="UniProtKB">
        <authorList>
            <consortium name="RefSeq"/>
        </authorList>
    </citation>
    <scope>IDENTIFICATION</scope>
    <source>
        <strain evidence="3 4">Ishihara</strain>
        <tissue evidence="3 4">Whole body</tissue>
    </source>
</reference>